<evidence type="ECO:0000313" key="2">
    <source>
        <dbReference type="EMBL" id="EEC06071.1"/>
    </source>
</evidence>
<feature type="transmembrane region" description="Helical" evidence="1">
    <location>
        <begin position="20"/>
        <end position="39"/>
    </location>
</feature>
<evidence type="ECO:0000313" key="3">
    <source>
        <dbReference type="EnsemblMetazoa" id="ISCW004723-PA"/>
    </source>
</evidence>
<keyword evidence="1" id="KW-0812">Transmembrane</keyword>
<dbReference type="PaxDb" id="6945-B7PHJ9"/>
<gene>
    <name evidence="2" type="ORF">IscW_ISCW004723</name>
</gene>
<name>B7PHJ9_IXOSC</name>
<dbReference type="EMBL" id="ABJB010320085">
    <property type="status" value="NOT_ANNOTATED_CDS"/>
    <property type="molecule type" value="Genomic_DNA"/>
</dbReference>
<dbReference type="VEuPathDB" id="VectorBase:ISCW004723"/>
<feature type="non-terminal residue" evidence="2">
    <location>
        <position position="109"/>
    </location>
</feature>
<dbReference type="EMBL" id="DS713495">
    <property type="protein sequence ID" value="EEC06071.1"/>
    <property type="molecule type" value="Genomic_DNA"/>
</dbReference>
<dbReference type="GO" id="GO:0060271">
    <property type="term" value="P:cilium assembly"/>
    <property type="evidence" value="ECO:0007669"/>
    <property type="project" value="InterPro"/>
</dbReference>
<keyword evidence="4" id="KW-1185">Reference proteome</keyword>
<reference evidence="3" key="2">
    <citation type="submission" date="2020-05" db="UniProtKB">
        <authorList>
            <consortium name="EnsemblMetazoa"/>
        </authorList>
    </citation>
    <scope>IDENTIFICATION</scope>
    <source>
        <strain evidence="3">wikel</strain>
    </source>
</reference>
<dbReference type="EnsemblMetazoa" id="ISCW004723-RA">
    <property type="protein sequence ID" value="ISCW004723-PA"/>
    <property type="gene ID" value="ISCW004723"/>
</dbReference>
<dbReference type="VEuPathDB" id="VectorBase:ISCP_026096"/>
<dbReference type="PANTHER" id="PTHR21274:SF0">
    <property type="entry name" value="MECKELIN"/>
    <property type="match status" value="1"/>
</dbReference>
<dbReference type="Pfam" id="PF09773">
    <property type="entry name" value="Meckelin"/>
    <property type="match status" value="1"/>
</dbReference>
<dbReference type="STRING" id="6945.B7PHJ9"/>
<dbReference type="OrthoDB" id="419138at2759"/>
<keyword evidence="1" id="KW-0472">Membrane</keyword>
<dbReference type="GO" id="GO:0036038">
    <property type="term" value="C:MKS complex"/>
    <property type="evidence" value="ECO:0007669"/>
    <property type="project" value="InterPro"/>
</dbReference>
<dbReference type="VEuPathDB" id="VectorBase:ISCI004723"/>
<evidence type="ECO:0000313" key="4">
    <source>
        <dbReference type="Proteomes" id="UP000001555"/>
    </source>
</evidence>
<reference evidence="2 4" key="1">
    <citation type="submission" date="2008-03" db="EMBL/GenBank/DDBJ databases">
        <title>Annotation of Ixodes scapularis.</title>
        <authorList>
            <consortium name="Ixodes scapularis Genome Project Consortium"/>
            <person name="Caler E."/>
            <person name="Hannick L.I."/>
            <person name="Bidwell S."/>
            <person name="Joardar V."/>
            <person name="Thiagarajan M."/>
            <person name="Amedeo P."/>
            <person name="Galinsky K.J."/>
            <person name="Schobel S."/>
            <person name="Inman J."/>
            <person name="Hostetler J."/>
            <person name="Miller J."/>
            <person name="Hammond M."/>
            <person name="Megy K."/>
            <person name="Lawson D."/>
            <person name="Kodira C."/>
            <person name="Sutton G."/>
            <person name="Meyer J."/>
            <person name="Hill C.A."/>
            <person name="Birren B."/>
            <person name="Nene V."/>
            <person name="Collins F."/>
            <person name="Alarcon-Chaidez F."/>
            <person name="Wikel S."/>
            <person name="Strausberg R."/>
        </authorList>
    </citation>
    <scope>NUCLEOTIDE SEQUENCE [LARGE SCALE GENOMIC DNA]</scope>
    <source>
        <strain evidence="4">Wikel</strain>
        <strain evidence="2">Wikel colony</strain>
    </source>
</reference>
<sequence>MQDVVHLLLPSPHQEQEIKTFIIFAFFMKALYLLHIVFVQSSVDVFFLDWERPHATPSWPRDAGSAAGESTTAVSIWRSYFVANEWSELQCHRRVSLPMQLLALLLLLK</sequence>
<dbReference type="Proteomes" id="UP000001555">
    <property type="component" value="Unassembled WGS sequence"/>
</dbReference>
<protein>
    <submittedName>
        <fullName evidence="2 3">Uncharacterized protein</fullName>
    </submittedName>
</protein>
<proteinExistence type="predicted"/>
<keyword evidence="1" id="KW-1133">Transmembrane helix</keyword>
<evidence type="ECO:0000256" key="1">
    <source>
        <dbReference type="SAM" id="Phobius"/>
    </source>
</evidence>
<accession>B7PHJ9</accession>
<dbReference type="InParanoid" id="B7PHJ9"/>
<organism>
    <name type="scientific">Ixodes scapularis</name>
    <name type="common">Black-legged tick</name>
    <name type="synonym">Deer tick</name>
    <dbReference type="NCBI Taxonomy" id="6945"/>
    <lineage>
        <taxon>Eukaryota</taxon>
        <taxon>Metazoa</taxon>
        <taxon>Ecdysozoa</taxon>
        <taxon>Arthropoda</taxon>
        <taxon>Chelicerata</taxon>
        <taxon>Arachnida</taxon>
        <taxon>Acari</taxon>
        <taxon>Parasitiformes</taxon>
        <taxon>Ixodida</taxon>
        <taxon>Ixodoidea</taxon>
        <taxon>Ixodidae</taxon>
        <taxon>Ixodinae</taxon>
        <taxon>Ixodes</taxon>
    </lineage>
</organism>
<dbReference type="InterPro" id="IPR019170">
    <property type="entry name" value="Meckelin"/>
</dbReference>
<dbReference type="PANTHER" id="PTHR21274">
    <property type="entry name" value="MECKELIN"/>
    <property type="match status" value="1"/>
</dbReference>
<dbReference type="HOGENOM" id="CLU_2190504_0_0_1"/>
<dbReference type="AlphaFoldDB" id="B7PHJ9"/>